<dbReference type="EMBL" id="QFKX01000003">
    <property type="protein sequence ID" value="PWH06144.1"/>
    <property type="molecule type" value="Genomic_DNA"/>
</dbReference>
<feature type="domain" description="Bacterial sugar transferase" evidence="2">
    <location>
        <begin position="2"/>
        <end position="176"/>
    </location>
</feature>
<evidence type="ECO:0000259" key="2">
    <source>
        <dbReference type="Pfam" id="PF02397"/>
    </source>
</evidence>
<dbReference type="Pfam" id="PF02397">
    <property type="entry name" value="Bac_transf"/>
    <property type="match status" value="1"/>
</dbReference>
<dbReference type="PANTHER" id="PTHR30576:SF8">
    <property type="entry name" value="UNDECAPRENYL-PHOSPHATE GALACTOSE PHOSPHOTRANSFERASE"/>
    <property type="match status" value="1"/>
</dbReference>
<name>A0A2U2RK37_9MICO</name>
<gene>
    <name evidence="3" type="ORF">DEO23_10080</name>
</gene>
<keyword evidence="4" id="KW-1185">Reference proteome</keyword>
<dbReference type="GO" id="GO:0016780">
    <property type="term" value="F:phosphotransferase activity, for other substituted phosphate groups"/>
    <property type="evidence" value="ECO:0007669"/>
    <property type="project" value="TreeGrafter"/>
</dbReference>
<proteinExistence type="inferred from homology"/>
<reference evidence="3 4" key="1">
    <citation type="submission" date="2018-05" db="EMBL/GenBank/DDBJ databases">
        <title>Brachybacterium sp. M1HQ-2T, whole genome shotgun sequence.</title>
        <authorList>
            <person name="Tuo L."/>
        </authorList>
    </citation>
    <scope>NUCLEOTIDE SEQUENCE [LARGE SCALE GENOMIC DNA]</scope>
    <source>
        <strain evidence="3 4">M1HQ-2</strain>
    </source>
</reference>
<dbReference type="InterPro" id="IPR003362">
    <property type="entry name" value="Bact_transf"/>
</dbReference>
<organism evidence="3 4">
    <name type="scientific">Brachybacterium endophyticum</name>
    <dbReference type="NCBI Taxonomy" id="2182385"/>
    <lineage>
        <taxon>Bacteria</taxon>
        <taxon>Bacillati</taxon>
        <taxon>Actinomycetota</taxon>
        <taxon>Actinomycetes</taxon>
        <taxon>Micrococcales</taxon>
        <taxon>Dermabacteraceae</taxon>
        <taxon>Brachybacterium</taxon>
    </lineage>
</organism>
<dbReference type="PANTHER" id="PTHR30576">
    <property type="entry name" value="COLANIC BIOSYNTHESIS UDP-GLUCOSE LIPID CARRIER TRANSFERASE"/>
    <property type="match status" value="1"/>
</dbReference>
<comment type="caution">
    <text evidence="3">The sequence shown here is derived from an EMBL/GenBank/DDBJ whole genome shotgun (WGS) entry which is preliminary data.</text>
</comment>
<sequence length="313" mass="34201">MKRLADALVAGTALLALSPLLLTIAGLVRLRLGAGGIFFHQRRLGLDGEVFEALKFRTMRPPDAARGLLSDEARLTPFGRRLRSTSLDELPGLLNVVRGDMSLVGPRPLLPEYLERYSEDQTYRLDVLPGLTGLAQVSGRNTLSWDDRFDLDLEYIRMRGPLLDLRILMATVPKVLRSEGISEQGHVTNSVFFGPRRIGEHAIRPVADAGELRFEIVHRPSGTAVAECSLVRTGETTADLGIDVLPGAADPELIRARAAEMMLGIARAHAVETVQYESTGSSVPSQLPPRLGFLRVAVDGRAIDVRTLGKVER</sequence>
<evidence type="ECO:0000313" key="4">
    <source>
        <dbReference type="Proteomes" id="UP000245590"/>
    </source>
</evidence>
<dbReference type="AlphaFoldDB" id="A0A2U2RK37"/>
<dbReference type="Proteomes" id="UP000245590">
    <property type="component" value="Unassembled WGS sequence"/>
</dbReference>
<protein>
    <recommendedName>
        <fullName evidence="2">Bacterial sugar transferase domain-containing protein</fullName>
    </recommendedName>
</protein>
<evidence type="ECO:0000313" key="3">
    <source>
        <dbReference type="EMBL" id="PWH06144.1"/>
    </source>
</evidence>
<dbReference type="OrthoDB" id="9808602at2"/>
<accession>A0A2U2RK37</accession>
<comment type="similarity">
    <text evidence="1">Belongs to the bacterial sugar transferase family.</text>
</comment>
<evidence type="ECO:0000256" key="1">
    <source>
        <dbReference type="ARBA" id="ARBA00006464"/>
    </source>
</evidence>